<dbReference type="PANTHER" id="PTHR34580">
    <property type="match status" value="1"/>
</dbReference>
<sequence>MNAAYRQLFIFQQLLTGQLVQKGTLVRKFDVDPRVIQRDFSQIRQFITDQQLFYTMQYSRQRGGYTLATTQDSVSKQAILLIIKILLASRSLTTTEMQTTVNGLLALTPPRDQEAIRPIIKNETFHYVPLHHQQPLLQTIWQFSQFIIKKQTVTMEYQRQHGDYKRYTILPAAVIFSEYYFYVIAYSAEGHGNRFFRADRIRNYHETSTTIVRSRGERVEDGNLRQYVHYMQPGPKVELSFEFSGIVEAALDRFPKATVTARHPEQDSVTIKATASIAGAKMWLLSQGAKVKVLTPPSLVKTMADEIRAMAQQYE</sequence>
<reference evidence="3 4" key="1">
    <citation type="journal article" date="2014" name="Genome Announc.">
        <title>Genome Sequence of Lactobacillus fabifermentans Strain T30PCM01, Isolated from Fermenting Grape Marc.</title>
        <authorList>
            <person name="Treu L."/>
            <person name="Vendramin V."/>
            <person name="Bovo B."/>
            <person name="Giacomini A."/>
            <person name="Corich V."/>
            <person name="Campanaro S."/>
        </authorList>
    </citation>
    <scope>NUCLEOTIDE SEQUENCE [LARGE SCALE GENOMIC DNA]</scope>
    <source>
        <strain evidence="3 4">T30PCM01</strain>
    </source>
</reference>
<feature type="domain" description="WYL" evidence="1">
    <location>
        <begin position="145"/>
        <end position="204"/>
    </location>
</feature>
<dbReference type="Proteomes" id="UP000019247">
    <property type="component" value="Unassembled WGS sequence"/>
</dbReference>
<dbReference type="OrthoDB" id="86031at2"/>
<comment type="caution">
    <text evidence="3">The sequence shown here is derived from an EMBL/GenBank/DDBJ whole genome shotgun (WGS) entry which is preliminary data.</text>
</comment>
<dbReference type="PROSITE" id="PS52050">
    <property type="entry name" value="WYL"/>
    <property type="match status" value="1"/>
</dbReference>
<proteinExistence type="predicted"/>
<dbReference type="RefSeq" id="WP_033613815.1">
    <property type="nucleotide sequence ID" value="NZ_KK036484.1"/>
</dbReference>
<evidence type="ECO:0000313" key="3">
    <source>
        <dbReference type="EMBL" id="ETY74601.1"/>
    </source>
</evidence>
<dbReference type="EMBL" id="AWWK01000031">
    <property type="protein sequence ID" value="ETY74601.1"/>
    <property type="molecule type" value="Genomic_DNA"/>
</dbReference>
<name>W6T856_9LACO</name>
<evidence type="ECO:0000313" key="4">
    <source>
        <dbReference type="Proteomes" id="UP000019247"/>
    </source>
</evidence>
<dbReference type="Pfam" id="PF25583">
    <property type="entry name" value="WCX"/>
    <property type="match status" value="1"/>
</dbReference>
<evidence type="ECO:0008006" key="5">
    <source>
        <dbReference type="Google" id="ProtNLM"/>
    </source>
</evidence>
<dbReference type="AlphaFoldDB" id="W6T856"/>
<dbReference type="PANTHER" id="PTHR34580:SF1">
    <property type="entry name" value="PROTEIN PAFC"/>
    <property type="match status" value="1"/>
</dbReference>
<dbReference type="Pfam" id="PF13280">
    <property type="entry name" value="WYL"/>
    <property type="match status" value="1"/>
</dbReference>
<organism evidence="3 4">
    <name type="scientific">Lactiplantibacillus fabifermentans T30PCM01</name>
    <dbReference type="NCBI Taxonomy" id="1400520"/>
    <lineage>
        <taxon>Bacteria</taxon>
        <taxon>Bacillati</taxon>
        <taxon>Bacillota</taxon>
        <taxon>Bacilli</taxon>
        <taxon>Lactobacillales</taxon>
        <taxon>Lactobacillaceae</taxon>
        <taxon>Lactiplantibacillus</taxon>
    </lineage>
</organism>
<protein>
    <recommendedName>
        <fullName evidence="5">WYL domain-containing protein</fullName>
    </recommendedName>
</protein>
<dbReference type="STRING" id="1400520.LFAB_06320"/>
<dbReference type="InterPro" id="IPR051534">
    <property type="entry name" value="CBASS_pafABC_assoc_protein"/>
</dbReference>
<evidence type="ECO:0000259" key="1">
    <source>
        <dbReference type="Pfam" id="PF13280"/>
    </source>
</evidence>
<dbReference type="PATRIC" id="fig|1400520.3.peg.1226"/>
<dbReference type="InterPro" id="IPR057727">
    <property type="entry name" value="WCX_dom"/>
</dbReference>
<feature type="domain" description="WCX" evidence="2">
    <location>
        <begin position="250"/>
        <end position="311"/>
    </location>
</feature>
<dbReference type="HOGENOM" id="CLU_073597_0_0_9"/>
<gene>
    <name evidence="3" type="ORF">LFAB_06320</name>
</gene>
<evidence type="ECO:0000259" key="2">
    <source>
        <dbReference type="Pfam" id="PF25583"/>
    </source>
</evidence>
<accession>W6T856</accession>
<dbReference type="InterPro" id="IPR026881">
    <property type="entry name" value="WYL_dom"/>
</dbReference>
<dbReference type="eggNOG" id="COG2378">
    <property type="taxonomic scope" value="Bacteria"/>
</dbReference>